<protein>
    <submittedName>
        <fullName evidence="1">Uncharacterized protein</fullName>
    </submittedName>
</protein>
<reference evidence="1 2" key="1">
    <citation type="submission" date="2018-06" db="EMBL/GenBank/DDBJ databases">
        <title>Genomic Encyclopedia of Archaeal and Bacterial Type Strains, Phase II (KMG-II): from individual species to whole genera.</title>
        <authorList>
            <person name="Goeker M."/>
        </authorList>
    </citation>
    <scope>NUCLEOTIDE SEQUENCE [LARGE SCALE GENOMIC DNA]</scope>
    <source>
        <strain evidence="1 2">DSM 22686</strain>
    </source>
</reference>
<evidence type="ECO:0000313" key="1">
    <source>
        <dbReference type="EMBL" id="PZX56962.1"/>
    </source>
</evidence>
<dbReference type="Proteomes" id="UP000249115">
    <property type="component" value="Unassembled WGS sequence"/>
</dbReference>
<sequence>MFSRLPSKPENKFYFENGLILMVRSFQLFYPTKKLIENSASFFVL</sequence>
<dbReference type="AlphaFoldDB" id="A0A2W7T197"/>
<evidence type="ECO:0000313" key="2">
    <source>
        <dbReference type="Proteomes" id="UP000249115"/>
    </source>
</evidence>
<dbReference type="EMBL" id="QKZU01000007">
    <property type="protein sequence ID" value="PZX56962.1"/>
    <property type="molecule type" value="Genomic_DNA"/>
</dbReference>
<proteinExistence type="predicted"/>
<comment type="caution">
    <text evidence="1">The sequence shown here is derived from an EMBL/GenBank/DDBJ whole genome shotgun (WGS) entry which is preliminary data.</text>
</comment>
<name>A0A2W7T197_9BACT</name>
<gene>
    <name evidence="1" type="ORF">LV84_02091</name>
</gene>
<organism evidence="1 2">
    <name type="scientific">Algoriphagus ratkowskyi</name>
    <dbReference type="NCBI Taxonomy" id="57028"/>
    <lineage>
        <taxon>Bacteria</taxon>
        <taxon>Pseudomonadati</taxon>
        <taxon>Bacteroidota</taxon>
        <taxon>Cytophagia</taxon>
        <taxon>Cytophagales</taxon>
        <taxon>Cyclobacteriaceae</taxon>
        <taxon>Algoriphagus</taxon>
    </lineage>
</organism>
<accession>A0A2W7T197</accession>